<dbReference type="EMBL" id="GEDG01013041">
    <property type="protein sequence ID" value="JAP25675.1"/>
    <property type="molecule type" value="Transcribed_RNA"/>
</dbReference>
<dbReference type="AlphaFoldDB" id="A0A0V0I1K4"/>
<protein>
    <submittedName>
        <fullName evidence="1">Putative ovule protein</fullName>
    </submittedName>
</protein>
<reference evidence="1" key="1">
    <citation type="submission" date="2015-12" db="EMBL/GenBank/DDBJ databases">
        <title>Gene expression during late stages of embryo sac development: a critical building block for successful pollen-pistil interactions.</title>
        <authorList>
            <person name="Liu Y."/>
            <person name="Joly V."/>
            <person name="Sabar M."/>
            <person name="Matton D.P."/>
        </authorList>
    </citation>
    <scope>NUCLEOTIDE SEQUENCE</scope>
</reference>
<proteinExistence type="predicted"/>
<sequence>MIFLLRPAQQESSCLISAITTGKLLSPTPPLSSPLFSLLPLSCSPPLRPANNTNSSSNCSDQCHQQL</sequence>
<organism evidence="1">
    <name type="scientific">Solanum chacoense</name>
    <name type="common">Chaco potato</name>
    <dbReference type="NCBI Taxonomy" id="4108"/>
    <lineage>
        <taxon>Eukaryota</taxon>
        <taxon>Viridiplantae</taxon>
        <taxon>Streptophyta</taxon>
        <taxon>Embryophyta</taxon>
        <taxon>Tracheophyta</taxon>
        <taxon>Spermatophyta</taxon>
        <taxon>Magnoliopsida</taxon>
        <taxon>eudicotyledons</taxon>
        <taxon>Gunneridae</taxon>
        <taxon>Pentapetalae</taxon>
        <taxon>asterids</taxon>
        <taxon>lamiids</taxon>
        <taxon>Solanales</taxon>
        <taxon>Solanaceae</taxon>
        <taxon>Solanoideae</taxon>
        <taxon>Solaneae</taxon>
        <taxon>Solanum</taxon>
    </lineage>
</organism>
<name>A0A0V0I1K4_SOLCH</name>
<evidence type="ECO:0000313" key="1">
    <source>
        <dbReference type="EMBL" id="JAP25675.1"/>
    </source>
</evidence>
<accession>A0A0V0I1K4</accession>